<dbReference type="EMBL" id="HACG01016904">
    <property type="protein sequence ID" value="CEK63769.1"/>
    <property type="molecule type" value="Transcribed_RNA"/>
</dbReference>
<name>A0A0B6Z7R1_9EUPU</name>
<organism evidence="3">
    <name type="scientific">Arion vulgaris</name>
    <dbReference type="NCBI Taxonomy" id="1028688"/>
    <lineage>
        <taxon>Eukaryota</taxon>
        <taxon>Metazoa</taxon>
        <taxon>Spiralia</taxon>
        <taxon>Lophotrochozoa</taxon>
        <taxon>Mollusca</taxon>
        <taxon>Gastropoda</taxon>
        <taxon>Heterobranchia</taxon>
        <taxon>Euthyneura</taxon>
        <taxon>Panpulmonata</taxon>
        <taxon>Eupulmonata</taxon>
        <taxon>Stylommatophora</taxon>
        <taxon>Helicina</taxon>
        <taxon>Arionoidea</taxon>
        <taxon>Arionidae</taxon>
        <taxon>Arion</taxon>
    </lineage>
</organism>
<dbReference type="EMBL" id="HACG01016905">
    <property type="protein sequence ID" value="CEK63770.1"/>
    <property type="molecule type" value="Transcribed_RNA"/>
</dbReference>
<reference evidence="3" key="1">
    <citation type="submission" date="2014-12" db="EMBL/GenBank/DDBJ databases">
        <title>Insight into the proteome of Arion vulgaris.</title>
        <authorList>
            <person name="Aradska J."/>
            <person name="Bulat T."/>
            <person name="Smidak R."/>
            <person name="Sarate P."/>
            <person name="Gangsoo J."/>
            <person name="Sialana F."/>
            <person name="Bilban M."/>
            <person name="Lubec G."/>
        </authorList>
    </citation>
    <scope>NUCLEOTIDE SEQUENCE</scope>
    <source>
        <tissue evidence="3">Skin</tissue>
    </source>
</reference>
<protein>
    <submittedName>
        <fullName evidence="3">Uncharacterized protein</fullName>
    </submittedName>
</protein>
<evidence type="ECO:0000256" key="1">
    <source>
        <dbReference type="SAM" id="SignalP"/>
    </source>
</evidence>
<accession>A0A0B6Z7R1</accession>
<proteinExistence type="predicted"/>
<keyword evidence="1" id="KW-0732">Signal</keyword>
<feature type="non-terminal residue" evidence="3">
    <location>
        <position position="1"/>
    </location>
</feature>
<sequence>LFRSLILTDLGMVAAVEDGAYMGMFNVPWRQPNNITYQMDKLLKTLEQINDY</sequence>
<feature type="signal peptide" evidence="1">
    <location>
        <begin position="1"/>
        <end position="15"/>
    </location>
</feature>
<gene>
    <name evidence="3" type="primary">ORF49418</name>
    <name evidence="2" type="synonym">ORF49413</name>
</gene>
<dbReference type="AlphaFoldDB" id="A0A0B6Z7R1"/>
<evidence type="ECO:0000313" key="3">
    <source>
        <dbReference type="EMBL" id="CEK63770.1"/>
    </source>
</evidence>
<feature type="chain" id="PRO_5011846600" evidence="1">
    <location>
        <begin position="16"/>
        <end position="52"/>
    </location>
</feature>
<evidence type="ECO:0000313" key="2">
    <source>
        <dbReference type="EMBL" id="CEK63769.1"/>
    </source>
</evidence>